<gene>
    <name evidence="1" type="ORF">CEY02_02925</name>
</gene>
<dbReference type="AlphaFoldDB" id="A0A2A5J0Y5"/>
<protein>
    <submittedName>
        <fullName evidence="1">Fe3+ hydroxamate ABC transporter substrate-binding protein</fullName>
    </submittedName>
</protein>
<accession>A0A2A5J0Y5</accession>
<dbReference type="EMBL" id="NKHG01000016">
    <property type="protein sequence ID" value="PCK22879.1"/>
    <property type="molecule type" value="Genomic_DNA"/>
</dbReference>
<dbReference type="Proteomes" id="UP000228754">
    <property type="component" value="Unassembled WGS sequence"/>
</dbReference>
<reference evidence="1 2" key="1">
    <citation type="submission" date="2017-06" db="EMBL/GenBank/DDBJ databases">
        <title>Draft Genome Sequence of Bacillus sp Strain 36R Isolated from saline sediment at Atanasia, Sonora, Mexico.</title>
        <authorList>
            <person name="Sanchez Diaz R."/>
            <person name="Quiroz Macias M.E."/>
            <person name="Ibarra Gamez J.C."/>
            <person name="Enciso Ibarra J."/>
            <person name="Gomez Gil B."/>
            <person name="Galaviz Silva L."/>
        </authorList>
    </citation>
    <scope>NUCLEOTIDE SEQUENCE [LARGE SCALE GENOMIC DNA]</scope>
    <source>
        <strain evidence="1 2">36R_ATNSAL</strain>
    </source>
</reference>
<name>A0A2A5J0Y5_BACPU</name>
<evidence type="ECO:0000313" key="2">
    <source>
        <dbReference type="Proteomes" id="UP000228754"/>
    </source>
</evidence>
<evidence type="ECO:0000313" key="1">
    <source>
        <dbReference type="EMBL" id="PCK22879.1"/>
    </source>
</evidence>
<sequence length="61" mass="7063">MFLFEEPTCASCQKKIKGNEEVYVKLIYPKRRGMTEVKAWLRNEGVFYCKACTEQKTSHGG</sequence>
<comment type="caution">
    <text evidence="1">The sequence shown here is derived from an EMBL/GenBank/DDBJ whole genome shotgun (WGS) entry which is preliminary data.</text>
</comment>
<dbReference type="OrthoDB" id="2353934at2"/>
<organism evidence="1 2">
    <name type="scientific">Bacillus pumilus</name>
    <name type="common">Bacillus mesentericus</name>
    <dbReference type="NCBI Taxonomy" id="1408"/>
    <lineage>
        <taxon>Bacteria</taxon>
        <taxon>Bacillati</taxon>
        <taxon>Bacillota</taxon>
        <taxon>Bacilli</taxon>
        <taxon>Bacillales</taxon>
        <taxon>Bacillaceae</taxon>
        <taxon>Bacillus</taxon>
    </lineage>
</organism>
<proteinExistence type="predicted"/>